<dbReference type="SMART" id="SM00014">
    <property type="entry name" value="acidPPc"/>
    <property type="match status" value="1"/>
</dbReference>
<protein>
    <submittedName>
        <fullName evidence="3">Phosphatase PAP2 family protein</fullName>
    </submittedName>
</protein>
<dbReference type="PANTHER" id="PTHR14969">
    <property type="entry name" value="SPHINGOSINE-1-PHOSPHATE PHOSPHOHYDROLASE"/>
    <property type="match status" value="1"/>
</dbReference>
<evidence type="ECO:0000313" key="3">
    <source>
        <dbReference type="EMBL" id="MFC4262132.1"/>
    </source>
</evidence>
<feature type="transmembrane region" description="Helical" evidence="1">
    <location>
        <begin position="34"/>
        <end position="52"/>
    </location>
</feature>
<comment type="caution">
    <text evidence="3">The sequence shown here is derived from an EMBL/GenBank/DDBJ whole genome shotgun (WGS) entry which is preliminary data.</text>
</comment>
<dbReference type="InterPro" id="IPR036938">
    <property type="entry name" value="PAP2/HPO_sf"/>
</dbReference>
<reference evidence="4" key="1">
    <citation type="journal article" date="2019" name="Int. J. Syst. Evol. Microbiol.">
        <title>The Global Catalogue of Microorganisms (GCM) 10K type strain sequencing project: providing services to taxonomists for standard genome sequencing and annotation.</title>
        <authorList>
            <consortium name="The Broad Institute Genomics Platform"/>
            <consortium name="The Broad Institute Genome Sequencing Center for Infectious Disease"/>
            <person name="Wu L."/>
            <person name="Ma J."/>
        </authorList>
    </citation>
    <scope>NUCLEOTIDE SEQUENCE [LARGE SCALE GENOMIC DNA]</scope>
    <source>
        <strain evidence="4">CECT 8289</strain>
    </source>
</reference>
<feature type="transmembrane region" description="Helical" evidence="1">
    <location>
        <begin position="162"/>
        <end position="180"/>
    </location>
</feature>
<dbReference type="Proteomes" id="UP001595907">
    <property type="component" value="Unassembled WGS sequence"/>
</dbReference>
<keyword evidence="4" id="KW-1185">Reference proteome</keyword>
<name>A0ABV8QQV9_9BACT</name>
<accession>A0ABV8QQV9</accession>
<feature type="transmembrane region" description="Helical" evidence="1">
    <location>
        <begin position="136"/>
        <end position="156"/>
    </location>
</feature>
<organism evidence="3 4">
    <name type="scientific">Ferruginibacter yonginensis</name>
    <dbReference type="NCBI Taxonomy" id="1310416"/>
    <lineage>
        <taxon>Bacteria</taxon>
        <taxon>Pseudomonadati</taxon>
        <taxon>Bacteroidota</taxon>
        <taxon>Chitinophagia</taxon>
        <taxon>Chitinophagales</taxon>
        <taxon>Chitinophagaceae</taxon>
        <taxon>Ferruginibacter</taxon>
    </lineage>
</organism>
<feature type="domain" description="Phosphatidic acid phosphatase type 2/haloperoxidase" evidence="2">
    <location>
        <begin position="59"/>
        <end position="177"/>
    </location>
</feature>
<keyword evidence="1" id="KW-1133">Transmembrane helix</keyword>
<gene>
    <name evidence="3" type="ORF">ACFOWM_04555</name>
</gene>
<dbReference type="PANTHER" id="PTHR14969:SF13">
    <property type="entry name" value="AT30094P"/>
    <property type="match status" value="1"/>
</dbReference>
<dbReference type="Gene3D" id="1.20.144.10">
    <property type="entry name" value="Phosphatidic acid phosphatase type 2/haloperoxidase"/>
    <property type="match status" value="1"/>
</dbReference>
<dbReference type="InterPro" id="IPR000326">
    <property type="entry name" value="PAP2/HPO"/>
</dbReference>
<evidence type="ECO:0000313" key="4">
    <source>
        <dbReference type="Proteomes" id="UP001595907"/>
    </source>
</evidence>
<dbReference type="RefSeq" id="WP_379707494.1">
    <property type="nucleotide sequence ID" value="NZ_JBHSCZ010000001.1"/>
</dbReference>
<proteinExistence type="predicted"/>
<feature type="transmembrane region" description="Helical" evidence="1">
    <location>
        <begin position="58"/>
        <end position="78"/>
    </location>
</feature>
<sequence>MNAIIQADRAIFEWINDHCHNSFFDWLMPHIRNSITWVPFYIFLLAFVVVNFKKNSFWWILFAAGTVILSNFISSDIIKENIHRLRPCNDPYFKEKINFLLAYRPQSSSFTSSHATNHFAMAAFFYFTLKKHIGNIAWLFFFWGAIICIAQVYVGVHFPLDVIAGGLIGFVFGYLCAKAFNKSYFLM</sequence>
<dbReference type="Pfam" id="PF01569">
    <property type="entry name" value="PAP2"/>
    <property type="match status" value="1"/>
</dbReference>
<keyword evidence="1" id="KW-0812">Transmembrane</keyword>
<keyword evidence="1" id="KW-0472">Membrane</keyword>
<evidence type="ECO:0000256" key="1">
    <source>
        <dbReference type="SAM" id="Phobius"/>
    </source>
</evidence>
<dbReference type="EMBL" id="JBHSCZ010000001">
    <property type="protein sequence ID" value="MFC4262132.1"/>
    <property type="molecule type" value="Genomic_DNA"/>
</dbReference>
<evidence type="ECO:0000259" key="2">
    <source>
        <dbReference type="SMART" id="SM00014"/>
    </source>
</evidence>
<dbReference type="SUPFAM" id="SSF48317">
    <property type="entry name" value="Acid phosphatase/Vanadium-dependent haloperoxidase"/>
    <property type="match status" value="1"/>
</dbReference>